<name>A0ABV0LJ89_9PSEU</name>
<reference evidence="1 2" key="1">
    <citation type="submission" date="2024-05" db="EMBL/GenBank/DDBJ databases">
        <authorList>
            <person name="Zhao H."/>
            <person name="Xu Y."/>
            <person name="Lin S."/>
            <person name="Spain J.C."/>
            <person name="Zhou N.-Y."/>
        </authorList>
    </citation>
    <scope>NUCLEOTIDE SEQUENCE [LARGE SCALE GENOMIC DNA]</scope>
    <source>
        <strain evidence="1 2">NEAU-NG30</strain>
    </source>
</reference>
<gene>
    <name evidence="1" type="ORF">ABJI51_25035</name>
</gene>
<dbReference type="SUPFAM" id="SSF48371">
    <property type="entry name" value="ARM repeat"/>
    <property type="match status" value="1"/>
</dbReference>
<proteinExistence type="predicted"/>
<protein>
    <recommendedName>
        <fullName evidence="3">Leucine rich repeat variant</fullName>
    </recommendedName>
</protein>
<evidence type="ECO:0000313" key="1">
    <source>
        <dbReference type="EMBL" id="MEQ0562363.1"/>
    </source>
</evidence>
<dbReference type="Gene3D" id="1.25.10.10">
    <property type="entry name" value="Leucine-rich Repeat Variant"/>
    <property type="match status" value="1"/>
</dbReference>
<evidence type="ECO:0000313" key="2">
    <source>
        <dbReference type="Proteomes" id="UP001440984"/>
    </source>
</evidence>
<comment type="caution">
    <text evidence="1">The sequence shown here is derived from an EMBL/GenBank/DDBJ whole genome shotgun (WGS) entry which is preliminary data.</text>
</comment>
<organism evidence="1 2">
    <name type="scientific">Amycolatopsis melonis</name>
    <dbReference type="NCBI Taxonomy" id="3156488"/>
    <lineage>
        <taxon>Bacteria</taxon>
        <taxon>Bacillati</taxon>
        <taxon>Actinomycetota</taxon>
        <taxon>Actinomycetes</taxon>
        <taxon>Pseudonocardiales</taxon>
        <taxon>Pseudonocardiaceae</taxon>
        <taxon>Amycolatopsis</taxon>
    </lineage>
</organism>
<sequence>MGEQWGVAQGSVGEFSSLAGREGDRVTILSADEFVRLRYAEDPEDYRRAASESAPLAVWLEVIERYPDARVWVVRNKTVPMEILEDLVDDSDVRVRYAVAMKRKLTPMLLAHLALDEDESIRLRVAMHRNTSRETLEYLRNDSWDRVRETVRKRLVADRRQ</sequence>
<keyword evidence="2" id="KW-1185">Reference proteome</keyword>
<dbReference type="InterPro" id="IPR011989">
    <property type="entry name" value="ARM-like"/>
</dbReference>
<dbReference type="InterPro" id="IPR016024">
    <property type="entry name" value="ARM-type_fold"/>
</dbReference>
<dbReference type="EMBL" id="JBDZYD010000009">
    <property type="protein sequence ID" value="MEQ0562363.1"/>
    <property type="molecule type" value="Genomic_DNA"/>
</dbReference>
<evidence type="ECO:0008006" key="3">
    <source>
        <dbReference type="Google" id="ProtNLM"/>
    </source>
</evidence>
<dbReference type="Proteomes" id="UP001440984">
    <property type="component" value="Unassembled WGS sequence"/>
</dbReference>
<accession>A0ABV0LJ89</accession>